<feature type="transmembrane region" description="Helical" evidence="9">
    <location>
        <begin position="409"/>
        <end position="431"/>
    </location>
</feature>
<dbReference type="Gene3D" id="3.10.580.10">
    <property type="entry name" value="CBS-domain"/>
    <property type="match status" value="1"/>
</dbReference>
<dbReference type="Proteomes" id="UP000031465">
    <property type="component" value="Unassembled WGS sequence"/>
</dbReference>
<dbReference type="InterPro" id="IPR006668">
    <property type="entry name" value="Mg_transptr_MgtE_intracell_dom"/>
</dbReference>
<keyword evidence="3 9" id="KW-0813">Transport</keyword>
<evidence type="ECO:0000256" key="9">
    <source>
        <dbReference type="RuleBase" id="RU362011"/>
    </source>
</evidence>
<dbReference type="CDD" id="cd04606">
    <property type="entry name" value="CBS_pair_Mg_transporter"/>
    <property type="match status" value="1"/>
</dbReference>
<protein>
    <recommendedName>
        <fullName evidence="9">Magnesium transporter MgtE</fullName>
    </recommendedName>
</protein>
<keyword evidence="6 9" id="KW-1133">Transmembrane helix</keyword>
<evidence type="ECO:0000256" key="6">
    <source>
        <dbReference type="ARBA" id="ARBA00022989"/>
    </source>
</evidence>
<dbReference type="PANTHER" id="PTHR43773:SF1">
    <property type="entry name" value="MAGNESIUM TRANSPORTER MGTE"/>
    <property type="match status" value="1"/>
</dbReference>
<organism evidence="11 12">
    <name type="scientific">Candidatus Protochlamydia amoebophila</name>
    <dbReference type="NCBI Taxonomy" id="362787"/>
    <lineage>
        <taxon>Bacteria</taxon>
        <taxon>Pseudomonadati</taxon>
        <taxon>Chlamydiota</taxon>
        <taxon>Chlamydiia</taxon>
        <taxon>Parachlamydiales</taxon>
        <taxon>Parachlamydiaceae</taxon>
        <taxon>Candidatus Protochlamydia</taxon>
    </lineage>
</organism>
<comment type="function">
    <text evidence="9">Acts as a magnesium transporter.</text>
</comment>
<dbReference type="PROSITE" id="PS51371">
    <property type="entry name" value="CBS"/>
    <property type="match status" value="1"/>
</dbReference>
<dbReference type="SUPFAM" id="SSF158791">
    <property type="entry name" value="MgtE N-terminal domain-like"/>
    <property type="match status" value="1"/>
</dbReference>
<dbReference type="InterPro" id="IPR006667">
    <property type="entry name" value="SLC41_membr_dom"/>
</dbReference>
<dbReference type="Pfam" id="PF03448">
    <property type="entry name" value="MgtE_N"/>
    <property type="match status" value="1"/>
</dbReference>
<keyword evidence="9" id="KW-1003">Cell membrane</keyword>
<dbReference type="SMART" id="SM00924">
    <property type="entry name" value="MgtE_N"/>
    <property type="match status" value="1"/>
</dbReference>
<evidence type="ECO:0000256" key="3">
    <source>
        <dbReference type="ARBA" id="ARBA00022448"/>
    </source>
</evidence>
<reference evidence="11 12" key="1">
    <citation type="journal article" date="2014" name="Mol. Biol. Evol.">
        <title>Massive expansion of Ubiquitination-related gene families within the Chlamydiae.</title>
        <authorList>
            <person name="Domman D."/>
            <person name="Collingro A."/>
            <person name="Lagkouvardos I."/>
            <person name="Gehre L."/>
            <person name="Weinmaier T."/>
            <person name="Rattei T."/>
            <person name="Subtil A."/>
            <person name="Horn M."/>
        </authorList>
    </citation>
    <scope>NUCLEOTIDE SEQUENCE [LARGE SCALE GENOMIC DNA]</scope>
    <source>
        <strain evidence="11 12">EI2</strain>
    </source>
</reference>
<dbReference type="EMBL" id="JSAN01000083">
    <property type="protein sequence ID" value="KIC71497.1"/>
    <property type="molecule type" value="Genomic_DNA"/>
</dbReference>
<dbReference type="PATRIC" id="fig|362787.3.peg.1402"/>
<dbReference type="InterPro" id="IPR036739">
    <property type="entry name" value="SLC41_membr_dom_sf"/>
</dbReference>
<comment type="caution">
    <text evidence="11">The sequence shown here is derived from an EMBL/GenBank/DDBJ whole genome shotgun (WGS) entry which is preliminary data.</text>
</comment>
<proteinExistence type="inferred from homology"/>
<comment type="caution">
    <text evidence="9">Lacks conserved residue(s) required for the propagation of feature annotation.</text>
</comment>
<dbReference type="Gene3D" id="1.25.60.10">
    <property type="entry name" value="MgtE N-terminal domain-like"/>
    <property type="match status" value="1"/>
</dbReference>
<dbReference type="InterPro" id="IPR038076">
    <property type="entry name" value="MgtE_N_sf"/>
</dbReference>
<dbReference type="SUPFAM" id="SSF54631">
    <property type="entry name" value="CBS-domain pair"/>
    <property type="match status" value="1"/>
</dbReference>
<keyword evidence="9" id="KW-0479">Metal-binding</keyword>
<evidence type="ECO:0000313" key="12">
    <source>
        <dbReference type="Proteomes" id="UP000031465"/>
    </source>
</evidence>
<dbReference type="InterPro" id="IPR006669">
    <property type="entry name" value="MgtE_transporter"/>
</dbReference>
<evidence type="ECO:0000256" key="2">
    <source>
        <dbReference type="ARBA" id="ARBA00009749"/>
    </source>
</evidence>
<feature type="transmembrane region" description="Helical" evidence="9">
    <location>
        <begin position="338"/>
        <end position="356"/>
    </location>
</feature>
<feature type="domain" description="CBS" evidence="10">
    <location>
        <begin position="254"/>
        <end position="310"/>
    </location>
</feature>
<evidence type="ECO:0000256" key="4">
    <source>
        <dbReference type="ARBA" id="ARBA00022692"/>
    </source>
</evidence>
<dbReference type="Pfam" id="PF01769">
    <property type="entry name" value="MgtE"/>
    <property type="match status" value="1"/>
</dbReference>
<name>A0A0C1JW83_9BACT</name>
<evidence type="ECO:0000256" key="1">
    <source>
        <dbReference type="ARBA" id="ARBA00004141"/>
    </source>
</evidence>
<keyword evidence="5 9" id="KW-0460">Magnesium</keyword>
<dbReference type="InterPro" id="IPR000644">
    <property type="entry name" value="CBS_dom"/>
</dbReference>
<evidence type="ECO:0000313" key="11">
    <source>
        <dbReference type="EMBL" id="KIC71497.1"/>
    </source>
</evidence>
<dbReference type="Gene3D" id="1.10.357.20">
    <property type="entry name" value="SLC41 divalent cation transporters, integral membrane domain"/>
    <property type="match status" value="1"/>
</dbReference>
<dbReference type="AlphaFoldDB" id="A0A0C1JW83"/>
<feature type="transmembrane region" description="Helical" evidence="9">
    <location>
        <begin position="443"/>
        <end position="471"/>
    </location>
</feature>
<dbReference type="SUPFAM" id="SSF161093">
    <property type="entry name" value="MgtE membrane domain-like"/>
    <property type="match status" value="1"/>
</dbReference>
<dbReference type="GO" id="GO:0005886">
    <property type="term" value="C:plasma membrane"/>
    <property type="evidence" value="ECO:0007669"/>
    <property type="project" value="UniProtKB-SubCell"/>
</dbReference>
<dbReference type="SMART" id="SM00116">
    <property type="entry name" value="CBS"/>
    <property type="match status" value="2"/>
</dbReference>
<evidence type="ECO:0000259" key="10">
    <source>
        <dbReference type="PROSITE" id="PS51371"/>
    </source>
</evidence>
<gene>
    <name evidence="11" type="primary">mgtE_2</name>
    <name evidence="11" type="ORF">DB44_DK00240</name>
</gene>
<keyword evidence="4 9" id="KW-0812">Transmembrane</keyword>
<dbReference type="GO" id="GO:0046872">
    <property type="term" value="F:metal ion binding"/>
    <property type="evidence" value="ECO:0007669"/>
    <property type="project" value="UniProtKB-KW"/>
</dbReference>
<evidence type="ECO:0000256" key="7">
    <source>
        <dbReference type="ARBA" id="ARBA00023136"/>
    </source>
</evidence>
<dbReference type="NCBIfam" id="TIGR00400">
    <property type="entry name" value="mgtE"/>
    <property type="match status" value="1"/>
</dbReference>
<dbReference type="Pfam" id="PF00571">
    <property type="entry name" value="CBS"/>
    <property type="match status" value="2"/>
</dbReference>
<accession>A0A0C1JW83</accession>
<dbReference type="InterPro" id="IPR046342">
    <property type="entry name" value="CBS_dom_sf"/>
</dbReference>
<comment type="subcellular location">
    <subcellularLocation>
        <location evidence="9">Cell membrane</location>
        <topology evidence="9">Multi-pass membrane protein</topology>
    </subcellularLocation>
    <subcellularLocation>
        <location evidence="1">Membrane</location>
        <topology evidence="1">Multi-pass membrane protein</topology>
    </subcellularLocation>
</comment>
<feature type="transmembrane region" description="Helical" evidence="9">
    <location>
        <begin position="362"/>
        <end position="388"/>
    </location>
</feature>
<dbReference type="PANTHER" id="PTHR43773">
    <property type="entry name" value="MAGNESIUM TRANSPORTER MGTE"/>
    <property type="match status" value="1"/>
</dbReference>
<keyword evidence="7 9" id="KW-0472">Membrane</keyword>
<keyword evidence="8" id="KW-0129">CBS domain</keyword>
<comment type="subunit">
    <text evidence="9">Homodimer.</text>
</comment>
<evidence type="ECO:0000256" key="5">
    <source>
        <dbReference type="ARBA" id="ARBA00022842"/>
    </source>
</evidence>
<evidence type="ECO:0000256" key="8">
    <source>
        <dbReference type="PROSITE-ProRule" id="PRU00703"/>
    </source>
</evidence>
<sequence length="513" mass="57722">MNIYKNVKAMYSCARLINCLRKNVELNHSNENEKFEEASVSGNLMDSRRSQLDDVLNEKLEQAFHKPTSQFMLHDIAKIASEHDPIDLAYAVTRLPPNARVVVYENLPDLNAKIIFMINVGSTTRTSIFSQINDQEIKRLLERMPPDEATWLLDDMSNRRMKRVLDLLEPKKAMRIRELYKHERNSAGRMMTNEFFSFHMNTTIGEVAAVIRDNPGIDLTRRIFVLADDEELVGFVPARNLIVNPPYIPIRQVMRPILHQINVEDSRDEAVDIVERYKISALPVVDEQNHLLGVITYENVLEALKDIADETIASFAGTAEDFSEHEPIFKRFLWRAPWLIVTLCAGLVTATALSHFKDRNWFTFVALFVPLIAGMSGNVGIQCSTILVRGMSTGELSHGSRREAILEELSIGVLIGIIFGLVCGVFVYLLNRFDVHYAGSSPLVLGAIVSCGLLGACLMATLLGSLSPFFFARFRIDPAVASGPIVTAFNDVLSTLMYIFIAKMISTFFLPTM</sequence>
<comment type="similarity">
    <text evidence="2 9">Belongs to the SLC41A transporter family.</text>
</comment>
<dbReference type="GO" id="GO:0015095">
    <property type="term" value="F:magnesium ion transmembrane transporter activity"/>
    <property type="evidence" value="ECO:0007669"/>
    <property type="project" value="UniProtKB-UniRule"/>
</dbReference>